<dbReference type="PANTHER" id="PTHR45947:SF3">
    <property type="entry name" value="SULFOQUINOVOSYL TRANSFERASE SQD2"/>
    <property type="match status" value="1"/>
</dbReference>
<dbReference type="InterPro" id="IPR050194">
    <property type="entry name" value="Glycosyltransferase_grp1"/>
</dbReference>
<accession>A0A1F4TQW8</accession>
<evidence type="ECO:0000313" key="4">
    <source>
        <dbReference type="Proteomes" id="UP000177309"/>
    </source>
</evidence>
<dbReference type="Pfam" id="PF13579">
    <property type="entry name" value="Glyco_trans_4_4"/>
    <property type="match status" value="1"/>
</dbReference>
<feature type="domain" description="Glycosyl transferase family 1" evidence="1">
    <location>
        <begin position="215"/>
        <end position="390"/>
    </location>
</feature>
<dbReference type="SUPFAM" id="SSF53756">
    <property type="entry name" value="UDP-Glycosyltransferase/glycogen phosphorylase"/>
    <property type="match status" value="1"/>
</dbReference>
<organism evidence="3 4">
    <name type="scientific">candidate division WOR-1 bacterium RIFOXYC2_FULL_41_25</name>
    <dbReference type="NCBI Taxonomy" id="1802586"/>
    <lineage>
        <taxon>Bacteria</taxon>
        <taxon>Bacillati</taxon>
        <taxon>Saganbacteria</taxon>
    </lineage>
</organism>
<dbReference type="EMBL" id="MEUI01000008">
    <property type="protein sequence ID" value="OGC35115.1"/>
    <property type="molecule type" value="Genomic_DNA"/>
</dbReference>
<gene>
    <name evidence="3" type="ORF">A2462_06135</name>
</gene>
<proteinExistence type="predicted"/>
<dbReference type="Gene3D" id="3.40.50.2000">
    <property type="entry name" value="Glycogen Phosphorylase B"/>
    <property type="match status" value="2"/>
</dbReference>
<evidence type="ECO:0000259" key="1">
    <source>
        <dbReference type="Pfam" id="PF00534"/>
    </source>
</evidence>
<protein>
    <recommendedName>
        <fullName evidence="5">Glycosyltransferase WbuB</fullName>
    </recommendedName>
</protein>
<dbReference type="GO" id="GO:0016758">
    <property type="term" value="F:hexosyltransferase activity"/>
    <property type="evidence" value="ECO:0007669"/>
    <property type="project" value="TreeGrafter"/>
</dbReference>
<evidence type="ECO:0008006" key="5">
    <source>
        <dbReference type="Google" id="ProtNLM"/>
    </source>
</evidence>
<evidence type="ECO:0000313" key="3">
    <source>
        <dbReference type="EMBL" id="OGC35115.1"/>
    </source>
</evidence>
<dbReference type="Proteomes" id="UP000177309">
    <property type="component" value="Unassembled WGS sequence"/>
</dbReference>
<dbReference type="PANTHER" id="PTHR45947">
    <property type="entry name" value="SULFOQUINOVOSYL TRANSFERASE SQD2"/>
    <property type="match status" value="1"/>
</dbReference>
<dbReference type="InterPro" id="IPR001296">
    <property type="entry name" value="Glyco_trans_1"/>
</dbReference>
<sequence length="414" mass="45936">MHLLILSEAFPPETKSCATLFFELAESLVRRGHKVSVVTRKPLYNVAEGTDLKALPNRETIAGINVFRYQTPPLVRTSPFFRGVEHFLLAIIFFLGGLRVKKVDAILIYSPPLTLGLAGYWLGRMKRSPLISNIQDLYPQTVIDLGLLNNKSLIKLSQIMEKFVYKKSDYVAVHSAGNKDYVVTKGAKEERVKIAHNWVNTLAIQPGARDNDFSRKYDLKDKFVVSFAGVMGFAQGLDVVVRAAEILQRHKIQDTRLRTDNIKFVLVGDGVKKPALEAQVKELGLTNVLFVPTQPHNLYPLILHSSDVSLVTLRKALATPVVPSKLLSIMAAGLPAIVSVSCKSDAVKIVAEHNCGLSVEAENPAELAQAVLKLYNDKKLRDEMGQNGRQAAEKYFSREACVTSFENIIKEAVK</sequence>
<dbReference type="Pfam" id="PF00534">
    <property type="entry name" value="Glycos_transf_1"/>
    <property type="match status" value="1"/>
</dbReference>
<reference evidence="3 4" key="1">
    <citation type="journal article" date="2016" name="Nat. Commun.">
        <title>Thousands of microbial genomes shed light on interconnected biogeochemical processes in an aquifer system.</title>
        <authorList>
            <person name="Anantharaman K."/>
            <person name="Brown C.T."/>
            <person name="Hug L.A."/>
            <person name="Sharon I."/>
            <person name="Castelle C.J."/>
            <person name="Probst A.J."/>
            <person name="Thomas B.C."/>
            <person name="Singh A."/>
            <person name="Wilkins M.J."/>
            <person name="Karaoz U."/>
            <person name="Brodie E.L."/>
            <person name="Williams K.H."/>
            <person name="Hubbard S.S."/>
            <person name="Banfield J.F."/>
        </authorList>
    </citation>
    <scope>NUCLEOTIDE SEQUENCE [LARGE SCALE GENOMIC DNA]</scope>
</reference>
<comment type="caution">
    <text evidence="3">The sequence shown here is derived from an EMBL/GenBank/DDBJ whole genome shotgun (WGS) entry which is preliminary data.</text>
</comment>
<dbReference type="InterPro" id="IPR028098">
    <property type="entry name" value="Glyco_trans_4-like_N"/>
</dbReference>
<dbReference type="AlphaFoldDB" id="A0A1F4TQW8"/>
<evidence type="ECO:0000259" key="2">
    <source>
        <dbReference type="Pfam" id="PF13579"/>
    </source>
</evidence>
<dbReference type="CDD" id="cd03794">
    <property type="entry name" value="GT4_WbuB-like"/>
    <property type="match status" value="1"/>
</dbReference>
<feature type="domain" description="Glycosyltransferase subfamily 4-like N-terminal" evidence="2">
    <location>
        <begin position="22"/>
        <end position="198"/>
    </location>
</feature>
<name>A0A1F4TQW8_UNCSA</name>